<proteinExistence type="predicted"/>
<dbReference type="Proteomes" id="UP001597187">
    <property type="component" value="Unassembled WGS sequence"/>
</dbReference>
<comment type="caution">
    <text evidence="1">The sequence shown here is derived from an EMBL/GenBank/DDBJ whole genome shotgun (WGS) entry which is preliminary data.</text>
</comment>
<reference evidence="1 2" key="1">
    <citation type="journal article" date="2019" name="Int. J. Syst. Evol. Microbiol.">
        <title>The Global Catalogue of Microorganisms (GCM) 10K type strain sequencing project: providing services to taxonomists for standard genome sequencing and annotation.</title>
        <authorList>
            <consortium name="The Broad Institute Genomics Platform"/>
            <consortium name="The Broad Institute Genome Sequencing Center for Infectious Disease"/>
            <person name="Wu L."/>
            <person name="Ma J."/>
        </authorList>
    </citation>
    <scope>NUCLEOTIDE SEQUENCE [LARGE SCALE GENOMIC DNA]</scope>
    <source>
        <strain evidence="1 2">CGMCC 1.12563</strain>
    </source>
</reference>
<sequence>MSILGSTLRFTSSDGYKEFLGRVPVFAALLLQQLLIIMALHNSMTETEAAEFMDAMTVQAGPFAIEMLVQGFAWTMMFWTVSPMLAEVYHIVRGGPGGQEVSA</sequence>
<dbReference type="EMBL" id="JBHUDC010000010">
    <property type="protein sequence ID" value="MFD1515701.1"/>
    <property type="molecule type" value="Genomic_DNA"/>
</dbReference>
<dbReference type="RefSeq" id="WP_250875626.1">
    <property type="nucleotide sequence ID" value="NZ_JALXFV010000010.1"/>
</dbReference>
<evidence type="ECO:0000313" key="1">
    <source>
        <dbReference type="EMBL" id="MFD1515701.1"/>
    </source>
</evidence>
<accession>A0ABD6B292</accession>
<gene>
    <name evidence="1" type="ORF">ACFSBT_20675</name>
</gene>
<protein>
    <submittedName>
        <fullName evidence="1">Uncharacterized protein</fullName>
    </submittedName>
</protein>
<name>A0ABD6B292_9EURY</name>
<dbReference type="AlphaFoldDB" id="A0ABD6B292"/>
<keyword evidence="2" id="KW-1185">Reference proteome</keyword>
<evidence type="ECO:0000313" key="2">
    <source>
        <dbReference type="Proteomes" id="UP001597187"/>
    </source>
</evidence>
<organism evidence="1 2">
    <name type="scientific">Halomarina rubra</name>
    <dbReference type="NCBI Taxonomy" id="2071873"/>
    <lineage>
        <taxon>Archaea</taxon>
        <taxon>Methanobacteriati</taxon>
        <taxon>Methanobacteriota</taxon>
        <taxon>Stenosarchaea group</taxon>
        <taxon>Halobacteria</taxon>
        <taxon>Halobacteriales</taxon>
        <taxon>Natronomonadaceae</taxon>
        <taxon>Halomarina</taxon>
    </lineage>
</organism>